<reference evidence="2" key="1">
    <citation type="submission" date="2021-02" db="EMBL/GenBank/DDBJ databases">
        <authorList>
            <person name="Dougan E. K."/>
            <person name="Rhodes N."/>
            <person name="Thang M."/>
            <person name="Chan C."/>
        </authorList>
    </citation>
    <scope>NUCLEOTIDE SEQUENCE</scope>
</reference>
<dbReference type="PROSITE" id="PS51186">
    <property type="entry name" value="GNAT"/>
    <property type="match status" value="1"/>
</dbReference>
<name>A0A812H757_9DINO</name>
<evidence type="ECO:0000259" key="1">
    <source>
        <dbReference type="PROSITE" id="PS51186"/>
    </source>
</evidence>
<dbReference type="OrthoDB" id="61870at2759"/>
<evidence type="ECO:0000313" key="2">
    <source>
        <dbReference type="EMBL" id="CAE6942998.1"/>
    </source>
</evidence>
<dbReference type="Pfam" id="PF00583">
    <property type="entry name" value="Acetyltransf_1"/>
    <property type="match status" value="1"/>
</dbReference>
<proteinExistence type="predicted"/>
<comment type="caution">
    <text evidence="2">The sequence shown here is derived from an EMBL/GenBank/DDBJ whole genome shotgun (WGS) entry which is preliminary data.</text>
</comment>
<gene>
    <name evidence="2" type="ORF">SNAT2548_LOCUS1288</name>
</gene>
<feature type="domain" description="N-acetyltransferase" evidence="1">
    <location>
        <begin position="181"/>
        <end position="347"/>
    </location>
</feature>
<dbReference type="GO" id="GO:0016747">
    <property type="term" value="F:acyltransferase activity, transferring groups other than amino-acyl groups"/>
    <property type="evidence" value="ECO:0007669"/>
    <property type="project" value="InterPro"/>
</dbReference>
<sequence>MSIHPVSAPKGSMKPTVYFCESVEDYLSQADPIFSGREIEHSVMLGATTYLKQDINFYNVTPELMVVRAGEEPDAPLVFVAQMMYPWPLVISLPNPVLGAEDSVQLVEDSVSAFIAQAMPRFREKDVVPVKLVGPSNMITLVFDAMDDGDKKSLNRGKDIQFYQVTPATLTDPRLEMTKEMVVRRYDAEKDDAFVVEWLRQFQVDCFGACNESVLQKQMADYKALPHHLRGLFILFDDGQPVSLAGYGGPTTHTMRIANVFTPQQHRGKGYGQLVCWYVTKWLMTPPAEAPEQDNGLGCLSVAIAADLDNPTAVKIYTRIGFAPCVEFVEFEDAAGVAAAAVRRKGDALVSRKDTIYILTCLTSTLSWTVYQKAAPKSPKLCTLNPER</sequence>
<dbReference type="Gene3D" id="3.40.630.30">
    <property type="match status" value="1"/>
</dbReference>
<dbReference type="CDD" id="cd04301">
    <property type="entry name" value="NAT_SF"/>
    <property type="match status" value="1"/>
</dbReference>
<dbReference type="SUPFAM" id="SSF55729">
    <property type="entry name" value="Acyl-CoA N-acyltransferases (Nat)"/>
    <property type="match status" value="1"/>
</dbReference>
<dbReference type="EMBL" id="CAJNDS010000069">
    <property type="protein sequence ID" value="CAE6942998.1"/>
    <property type="molecule type" value="Genomic_DNA"/>
</dbReference>
<protein>
    <recommendedName>
        <fullName evidence="1">N-acetyltransferase domain-containing protein</fullName>
    </recommendedName>
</protein>
<dbReference type="InterPro" id="IPR000182">
    <property type="entry name" value="GNAT_dom"/>
</dbReference>
<dbReference type="AlphaFoldDB" id="A0A812H757"/>
<dbReference type="Proteomes" id="UP000604046">
    <property type="component" value="Unassembled WGS sequence"/>
</dbReference>
<evidence type="ECO:0000313" key="3">
    <source>
        <dbReference type="Proteomes" id="UP000604046"/>
    </source>
</evidence>
<organism evidence="2 3">
    <name type="scientific">Symbiodinium natans</name>
    <dbReference type="NCBI Taxonomy" id="878477"/>
    <lineage>
        <taxon>Eukaryota</taxon>
        <taxon>Sar</taxon>
        <taxon>Alveolata</taxon>
        <taxon>Dinophyceae</taxon>
        <taxon>Suessiales</taxon>
        <taxon>Symbiodiniaceae</taxon>
        <taxon>Symbiodinium</taxon>
    </lineage>
</organism>
<accession>A0A812H757</accession>
<keyword evidence="3" id="KW-1185">Reference proteome</keyword>
<dbReference type="InterPro" id="IPR016181">
    <property type="entry name" value="Acyl_CoA_acyltransferase"/>
</dbReference>